<dbReference type="RefSeq" id="WP_378988767.1">
    <property type="nucleotide sequence ID" value="NZ_JBHSBW010000016.1"/>
</dbReference>
<sequence>MTFIASVIAKEGVAIIADSLVTTSQPVLDFGTFQKYLSDQKKNNGKGVSIEAKDIAKLFKVKPSYTKDYEDKLYKYDKFTAITTAGSASINNKRIKKLIQEAIKKFKPTGRNTVKNIGDKISQLIDFITQEVKKFLNANLRISETIFIVTFYAPNTNKTTIYKLTVKQSRQEDLEDEEFEFVDVDEMPENIKVVCDGQNRMAERILFGDFNAAFDLIPKIVQRVAKDFKLPANKVGQDYWSSILEDESIINEQMWSEAKINKLTGLSLQQAVDLANLLMKMEIDIQKYTENIPTVGGVIKLAVIDDEGFKFVSGNTIVKHHDNI</sequence>
<name>A0ABV8PEB7_9SPHI</name>
<evidence type="ECO:0000313" key="2">
    <source>
        <dbReference type="Proteomes" id="UP001595789"/>
    </source>
</evidence>
<protein>
    <submittedName>
        <fullName evidence="1">Uncharacterized protein</fullName>
    </submittedName>
</protein>
<gene>
    <name evidence="1" type="ORF">ACFOWA_20080</name>
</gene>
<reference evidence="2" key="1">
    <citation type="journal article" date="2019" name="Int. J. Syst. Evol. Microbiol.">
        <title>The Global Catalogue of Microorganisms (GCM) 10K type strain sequencing project: providing services to taxonomists for standard genome sequencing and annotation.</title>
        <authorList>
            <consortium name="The Broad Institute Genomics Platform"/>
            <consortium name="The Broad Institute Genome Sequencing Center for Infectious Disease"/>
            <person name="Wu L."/>
            <person name="Ma J."/>
        </authorList>
    </citation>
    <scope>NUCLEOTIDE SEQUENCE [LARGE SCALE GENOMIC DNA]</scope>
    <source>
        <strain evidence="2">CCM 8691</strain>
    </source>
</reference>
<dbReference type="Proteomes" id="UP001595789">
    <property type="component" value="Unassembled WGS sequence"/>
</dbReference>
<proteinExistence type="predicted"/>
<organism evidence="1 2">
    <name type="scientific">Pedobacter lithocola</name>
    <dbReference type="NCBI Taxonomy" id="1908239"/>
    <lineage>
        <taxon>Bacteria</taxon>
        <taxon>Pseudomonadati</taxon>
        <taxon>Bacteroidota</taxon>
        <taxon>Sphingobacteriia</taxon>
        <taxon>Sphingobacteriales</taxon>
        <taxon>Sphingobacteriaceae</taxon>
        <taxon>Pedobacter</taxon>
    </lineage>
</organism>
<keyword evidence="2" id="KW-1185">Reference proteome</keyword>
<dbReference type="EMBL" id="JBHSBW010000016">
    <property type="protein sequence ID" value="MFC4213503.1"/>
    <property type="molecule type" value="Genomic_DNA"/>
</dbReference>
<accession>A0ABV8PEB7</accession>
<comment type="caution">
    <text evidence="1">The sequence shown here is derived from an EMBL/GenBank/DDBJ whole genome shotgun (WGS) entry which is preliminary data.</text>
</comment>
<evidence type="ECO:0000313" key="1">
    <source>
        <dbReference type="EMBL" id="MFC4213503.1"/>
    </source>
</evidence>